<evidence type="ECO:0000256" key="11">
    <source>
        <dbReference type="RuleBase" id="RU000682"/>
    </source>
</evidence>
<evidence type="ECO:0000259" key="14">
    <source>
        <dbReference type="PROSITE" id="PS50071"/>
    </source>
</evidence>
<evidence type="ECO:0000256" key="12">
    <source>
        <dbReference type="SAM" id="MobiDB-lite"/>
    </source>
</evidence>
<evidence type="ECO:0000256" key="3">
    <source>
        <dbReference type="ARBA" id="ARBA00022737"/>
    </source>
</evidence>
<dbReference type="Pfam" id="PF00412">
    <property type="entry name" value="LIM"/>
    <property type="match status" value="2"/>
</dbReference>
<feature type="region of interest" description="Disordered" evidence="12">
    <location>
        <begin position="652"/>
        <end position="759"/>
    </location>
</feature>
<dbReference type="Pfam" id="PF00046">
    <property type="entry name" value="Homeodomain"/>
    <property type="match status" value="1"/>
</dbReference>
<evidence type="ECO:0000256" key="8">
    <source>
        <dbReference type="ARBA" id="ARBA00023242"/>
    </source>
</evidence>
<evidence type="ECO:0000256" key="10">
    <source>
        <dbReference type="PROSITE-ProRule" id="PRU00125"/>
    </source>
</evidence>
<reference evidence="15" key="1">
    <citation type="submission" date="2022-06" db="EMBL/GenBank/DDBJ databases">
        <authorList>
            <person name="Berger JAMES D."/>
            <person name="Berger JAMES D."/>
        </authorList>
    </citation>
    <scope>NUCLEOTIDE SEQUENCE [LARGE SCALE GENOMIC DNA]</scope>
</reference>
<comment type="subcellular location">
    <subcellularLocation>
        <location evidence="1 9 11">Nucleus</location>
    </subcellularLocation>
</comment>
<feature type="compositionally biased region" description="Low complexity" evidence="12">
    <location>
        <begin position="421"/>
        <end position="435"/>
    </location>
</feature>
<dbReference type="PROSITE" id="PS00478">
    <property type="entry name" value="LIM_DOMAIN_1"/>
    <property type="match status" value="2"/>
</dbReference>
<feature type="domain" description="Homeobox" evidence="14">
    <location>
        <begin position="525"/>
        <end position="585"/>
    </location>
</feature>
<name>A0AA85JV35_TRIRE</name>
<keyword evidence="2 10" id="KW-0479">Metal-binding</keyword>
<keyword evidence="6 9" id="KW-0238">DNA-binding</keyword>
<dbReference type="PANTHER" id="PTHR24208">
    <property type="entry name" value="LIM/HOMEOBOX PROTEIN LHX"/>
    <property type="match status" value="1"/>
</dbReference>
<sequence>MKSYHSLRSVTTTKRAKDHQSIYHKFNKHCTGCNQPIFEKLYLGLSDGQLWHMNCLICHTCGKCLDKEISCFNRYGQIYCRKDYEQLFGSIKPTPVCTHCKQLINPNELVLKSINQLLFHSECFSCNICHRILKCGDRYELNIINNQPICWEHCHRNLHHHHHQHTNQSFQPFPHHVWSPLTTTHNNSNNEQIISSTHEYEDENNLKVNTHQHEISFKGINNQSLCSTNENNHAKLFNVGQVTSNRNIEQDVEELPKNATFQMELHENNNNKSNFVESSMEKQKAVVSSIADKQEYKSETSKINPYFIPLVNKNNSLIDSPSNDSFFIQTNKSSNVPFHYLPPLLRHSSPNNLPFIPFNPMCKLENNPLGMGLPMPSSPLCPSYPCSLTSSSTTLSTFPSTTASFNSNRDNITTASPTPIPLSTPSSSLSLSPPSSTSGVRFATKHFDISPLNYSSLLSSNHSSSIIDFIDSKNSLSHGNPTDSTSLLIQQVQQKRNRKRRNGINQVFDNDCFNGSGNFCLGITARQKRMRTSFKHHQLRTMKAYFNMNHNPDVKDLKVLTEKTGLSKRVLQVWFQNARAKYRRNLVRQETPTSINSSGNNNNNNGNNNNHTNSKTNNNLMSSSNGGSSSEMLVNSISECDSQSSHINQDEYTTTVSQTTPSSTSPHKNDLTQDDDDDGVVDDDDEDEVEYEDDGGGGYENDGDGDDDDDMGYDAENVKQADDDDDGNNNITDNEGRNNESKENDKYECLHNDNPYRKNDEQSNNKFDLFNCRDNQCHFQYPHCQRLTEQTDKLFTHKGQLQRQQQQQQLLIFHHVSHQ</sequence>
<keyword evidence="8 9" id="KW-0539">Nucleus</keyword>
<feature type="compositionally biased region" description="Basic and acidic residues" evidence="12">
    <location>
        <begin position="734"/>
        <end position="759"/>
    </location>
</feature>
<dbReference type="PANTHER" id="PTHR24208:SF168">
    <property type="entry name" value="PROTEIN APTEROUS"/>
    <property type="match status" value="1"/>
</dbReference>
<feature type="domain" description="LIM zinc-binding" evidence="13">
    <location>
        <begin position="95"/>
        <end position="161"/>
    </location>
</feature>
<dbReference type="GO" id="GO:0000977">
    <property type="term" value="F:RNA polymerase II transcription regulatory region sequence-specific DNA binding"/>
    <property type="evidence" value="ECO:0007669"/>
    <property type="project" value="TreeGrafter"/>
</dbReference>
<dbReference type="GO" id="GO:0030182">
    <property type="term" value="P:neuron differentiation"/>
    <property type="evidence" value="ECO:0007669"/>
    <property type="project" value="TreeGrafter"/>
</dbReference>
<evidence type="ECO:0000256" key="6">
    <source>
        <dbReference type="ARBA" id="ARBA00023125"/>
    </source>
</evidence>
<dbReference type="InterPro" id="IPR001356">
    <property type="entry name" value="HD"/>
</dbReference>
<dbReference type="SUPFAM" id="SSF57716">
    <property type="entry name" value="Glucocorticoid receptor-like (DNA-binding domain)"/>
    <property type="match status" value="1"/>
</dbReference>
<evidence type="ECO:0000313" key="15">
    <source>
        <dbReference type="Proteomes" id="UP000050795"/>
    </source>
</evidence>
<dbReference type="InterPro" id="IPR009057">
    <property type="entry name" value="Homeodomain-like_sf"/>
</dbReference>
<dbReference type="GO" id="GO:0005634">
    <property type="term" value="C:nucleus"/>
    <property type="evidence" value="ECO:0007669"/>
    <property type="project" value="UniProtKB-SubCell"/>
</dbReference>
<dbReference type="FunFam" id="1.10.10.60:FF:000027">
    <property type="entry name" value="LIM/homeobox protein Lhx9"/>
    <property type="match status" value="1"/>
</dbReference>
<keyword evidence="3" id="KW-0677">Repeat</keyword>
<dbReference type="SMART" id="SM00389">
    <property type="entry name" value="HOX"/>
    <property type="match status" value="1"/>
</dbReference>
<feature type="compositionally biased region" description="Low complexity" evidence="12">
    <location>
        <begin position="653"/>
        <end position="665"/>
    </location>
</feature>
<feature type="DNA-binding region" description="Homeobox" evidence="9">
    <location>
        <begin position="527"/>
        <end position="586"/>
    </location>
</feature>
<feature type="compositionally biased region" description="Polar residues" evidence="12">
    <location>
        <begin position="405"/>
        <end position="415"/>
    </location>
</feature>
<dbReference type="CDD" id="cd00086">
    <property type="entry name" value="homeodomain"/>
    <property type="match status" value="1"/>
</dbReference>
<dbReference type="SUPFAM" id="SSF46689">
    <property type="entry name" value="Homeodomain-like"/>
    <property type="match status" value="1"/>
</dbReference>
<feature type="compositionally biased region" description="Low complexity" evidence="12">
    <location>
        <begin position="596"/>
        <end position="632"/>
    </location>
</feature>
<dbReference type="WBParaSite" id="TREG1_43500.1">
    <property type="protein sequence ID" value="TREG1_43500.1"/>
    <property type="gene ID" value="TREG1_43500"/>
</dbReference>
<dbReference type="SMART" id="SM00132">
    <property type="entry name" value="LIM"/>
    <property type="match status" value="2"/>
</dbReference>
<evidence type="ECO:0000256" key="7">
    <source>
        <dbReference type="ARBA" id="ARBA00023155"/>
    </source>
</evidence>
<evidence type="ECO:0000256" key="4">
    <source>
        <dbReference type="ARBA" id="ARBA00022833"/>
    </source>
</evidence>
<keyword evidence="4 10" id="KW-0862">Zinc</keyword>
<dbReference type="InterPro" id="IPR050453">
    <property type="entry name" value="LIM_Homeobox_TF"/>
</dbReference>
<reference evidence="16" key="2">
    <citation type="submission" date="2023-11" db="UniProtKB">
        <authorList>
            <consortium name="WormBaseParasite"/>
        </authorList>
    </citation>
    <scope>IDENTIFICATION</scope>
</reference>
<dbReference type="Proteomes" id="UP000050795">
    <property type="component" value="Unassembled WGS sequence"/>
</dbReference>
<keyword evidence="15" id="KW-1185">Reference proteome</keyword>
<feature type="compositionally biased region" description="Acidic residues" evidence="12">
    <location>
        <begin position="672"/>
        <end position="713"/>
    </location>
</feature>
<evidence type="ECO:0000256" key="2">
    <source>
        <dbReference type="ARBA" id="ARBA00022723"/>
    </source>
</evidence>
<accession>A0AA85JV35</accession>
<keyword evidence="5 10" id="KW-0440">LIM domain</keyword>
<dbReference type="GO" id="GO:0046872">
    <property type="term" value="F:metal ion binding"/>
    <property type="evidence" value="ECO:0007669"/>
    <property type="project" value="UniProtKB-KW"/>
</dbReference>
<dbReference type="AlphaFoldDB" id="A0AA85JV35"/>
<dbReference type="InterPro" id="IPR001781">
    <property type="entry name" value="Znf_LIM"/>
</dbReference>
<dbReference type="PROSITE" id="PS50071">
    <property type="entry name" value="HOMEOBOX_2"/>
    <property type="match status" value="1"/>
</dbReference>
<dbReference type="GO" id="GO:0000981">
    <property type="term" value="F:DNA-binding transcription factor activity, RNA polymerase II-specific"/>
    <property type="evidence" value="ECO:0007669"/>
    <property type="project" value="TreeGrafter"/>
</dbReference>
<protein>
    <submittedName>
        <fullName evidence="16">Uncharacterized protein</fullName>
    </submittedName>
</protein>
<evidence type="ECO:0000256" key="9">
    <source>
        <dbReference type="PROSITE-ProRule" id="PRU00108"/>
    </source>
</evidence>
<dbReference type="PROSITE" id="PS50023">
    <property type="entry name" value="LIM_DOMAIN_2"/>
    <property type="match status" value="2"/>
</dbReference>
<evidence type="ECO:0000259" key="13">
    <source>
        <dbReference type="PROSITE" id="PS50023"/>
    </source>
</evidence>
<evidence type="ECO:0000256" key="5">
    <source>
        <dbReference type="ARBA" id="ARBA00023038"/>
    </source>
</evidence>
<evidence type="ECO:0000256" key="1">
    <source>
        <dbReference type="ARBA" id="ARBA00004123"/>
    </source>
</evidence>
<feature type="region of interest" description="Disordered" evidence="12">
    <location>
        <begin position="589"/>
        <end position="632"/>
    </location>
</feature>
<proteinExistence type="predicted"/>
<feature type="domain" description="LIM zinc-binding" evidence="13">
    <location>
        <begin position="28"/>
        <end position="90"/>
    </location>
</feature>
<dbReference type="Gene3D" id="1.10.10.60">
    <property type="entry name" value="Homeodomain-like"/>
    <property type="match status" value="1"/>
</dbReference>
<dbReference type="Gene3D" id="2.10.110.10">
    <property type="entry name" value="Cysteine Rich Protein"/>
    <property type="match status" value="2"/>
</dbReference>
<feature type="region of interest" description="Disordered" evidence="12">
    <location>
        <begin position="402"/>
        <end position="435"/>
    </location>
</feature>
<evidence type="ECO:0000313" key="16">
    <source>
        <dbReference type="WBParaSite" id="TREG1_43500.1"/>
    </source>
</evidence>
<keyword evidence="7 9" id="KW-0371">Homeobox</keyword>
<organism evidence="15 16">
    <name type="scientific">Trichobilharzia regenti</name>
    <name type="common">Nasal bird schistosome</name>
    <dbReference type="NCBI Taxonomy" id="157069"/>
    <lineage>
        <taxon>Eukaryota</taxon>
        <taxon>Metazoa</taxon>
        <taxon>Spiralia</taxon>
        <taxon>Lophotrochozoa</taxon>
        <taxon>Platyhelminthes</taxon>
        <taxon>Trematoda</taxon>
        <taxon>Digenea</taxon>
        <taxon>Strigeidida</taxon>
        <taxon>Schistosomatoidea</taxon>
        <taxon>Schistosomatidae</taxon>
        <taxon>Trichobilharzia</taxon>
    </lineage>
</organism>